<feature type="compositionally biased region" description="Low complexity" evidence="13">
    <location>
        <begin position="187"/>
        <end position="203"/>
    </location>
</feature>
<organism evidence="15 16">
    <name type="scientific">Cocos nucifera</name>
    <name type="common">Coconut palm</name>
    <dbReference type="NCBI Taxonomy" id="13894"/>
    <lineage>
        <taxon>Eukaryota</taxon>
        <taxon>Viridiplantae</taxon>
        <taxon>Streptophyta</taxon>
        <taxon>Embryophyta</taxon>
        <taxon>Tracheophyta</taxon>
        <taxon>Spermatophyta</taxon>
        <taxon>Magnoliopsida</taxon>
        <taxon>Liliopsida</taxon>
        <taxon>Arecaceae</taxon>
        <taxon>Arecoideae</taxon>
        <taxon>Cocoseae</taxon>
        <taxon>Attaleinae</taxon>
        <taxon>Cocos</taxon>
    </lineage>
</organism>
<comment type="similarity">
    <text evidence="11">Belongs to the Hakai family.</text>
</comment>
<keyword evidence="7" id="KW-0833">Ubl conjugation pathway</keyword>
<keyword evidence="5" id="KW-0479">Metal-binding</keyword>
<dbReference type="Gene3D" id="3.40.50.1010">
    <property type="entry name" value="5'-nuclease"/>
    <property type="match status" value="1"/>
</dbReference>
<evidence type="ECO:0000256" key="7">
    <source>
        <dbReference type="ARBA" id="ARBA00022786"/>
    </source>
</evidence>
<feature type="compositionally biased region" description="Pro residues" evidence="13">
    <location>
        <begin position="223"/>
        <end position="232"/>
    </location>
</feature>
<comment type="function">
    <text evidence="10">Involved in rRNA-processing and ribosome biogenesis.</text>
</comment>
<dbReference type="FunFam" id="3.30.40.10:FF:000280">
    <property type="entry name" value="E3 ubiquitin-protein ligase Hakai"/>
    <property type="match status" value="1"/>
</dbReference>
<dbReference type="EC" id="2.3.2.27" evidence="3"/>
<gene>
    <name evidence="15" type="ORF">COCNU_09G006960</name>
</gene>
<dbReference type="PANTHER" id="PTHR13480">
    <property type="entry name" value="E3 UBIQUITIN-PROTEIN LIGASE HAKAI-RELATED"/>
    <property type="match status" value="1"/>
</dbReference>
<protein>
    <recommendedName>
        <fullName evidence="3">RING-type E3 ubiquitin transferase</fullName>
        <ecNumber evidence="3">2.3.2.27</ecNumber>
    </recommendedName>
</protein>
<evidence type="ECO:0000256" key="1">
    <source>
        <dbReference type="ARBA" id="ARBA00000900"/>
    </source>
</evidence>
<dbReference type="GO" id="GO:0016567">
    <property type="term" value="P:protein ubiquitination"/>
    <property type="evidence" value="ECO:0007669"/>
    <property type="project" value="InterPro"/>
</dbReference>
<evidence type="ECO:0000256" key="2">
    <source>
        <dbReference type="ARBA" id="ARBA00004123"/>
    </source>
</evidence>
<feature type="compositionally biased region" description="Polar residues" evidence="13">
    <location>
        <begin position="256"/>
        <end position="274"/>
    </location>
</feature>
<evidence type="ECO:0000256" key="9">
    <source>
        <dbReference type="ARBA" id="ARBA00023242"/>
    </source>
</evidence>
<dbReference type="InterPro" id="IPR006984">
    <property type="entry name" value="Fcf1/UTP23"/>
</dbReference>
<dbReference type="GO" id="GO:0030155">
    <property type="term" value="P:regulation of cell adhesion"/>
    <property type="evidence" value="ECO:0007669"/>
    <property type="project" value="TreeGrafter"/>
</dbReference>
<evidence type="ECO:0000256" key="4">
    <source>
        <dbReference type="ARBA" id="ARBA00022679"/>
    </source>
</evidence>
<comment type="similarity">
    <text evidence="12">Belongs to the UTP23/FCF1 family. UTP23 subfamily.</text>
</comment>
<feature type="compositionally biased region" description="Polar residues" evidence="13">
    <location>
        <begin position="668"/>
        <end position="679"/>
    </location>
</feature>
<keyword evidence="6" id="KW-0863">Zinc-finger</keyword>
<feature type="region of interest" description="Disordered" evidence="13">
    <location>
        <begin position="641"/>
        <end position="679"/>
    </location>
</feature>
<dbReference type="PANTHER" id="PTHR13480:SF0">
    <property type="entry name" value="E3 UBIQUITIN-PROTEIN LIGASE HAKAI"/>
    <property type="match status" value="1"/>
</dbReference>
<evidence type="ECO:0000256" key="3">
    <source>
        <dbReference type="ARBA" id="ARBA00012483"/>
    </source>
</evidence>
<dbReference type="GO" id="GO:0008270">
    <property type="term" value="F:zinc ion binding"/>
    <property type="evidence" value="ECO:0007669"/>
    <property type="project" value="UniProtKB-KW"/>
</dbReference>
<feature type="compositionally biased region" description="Polar residues" evidence="13">
    <location>
        <begin position="171"/>
        <end position="186"/>
    </location>
</feature>
<keyword evidence="16" id="KW-1185">Reference proteome</keyword>
<keyword evidence="8" id="KW-0862">Zinc</keyword>
<evidence type="ECO:0000256" key="5">
    <source>
        <dbReference type="ARBA" id="ARBA00022723"/>
    </source>
</evidence>
<reference evidence="15" key="2">
    <citation type="submission" date="2019-07" db="EMBL/GenBank/DDBJ databases">
        <authorList>
            <person name="Yang Y."/>
            <person name="Bocs S."/>
            <person name="Baudouin L."/>
        </authorList>
    </citation>
    <scope>NUCLEOTIDE SEQUENCE</scope>
    <source>
        <tissue evidence="15">Spear leaf of Hainan Tall coconut</tissue>
    </source>
</reference>
<proteinExistence type="inferred from homology"/>
<feature type="region of interest" description="Disordered" evidence="13">
    <location>
        <begin position="156"/>
        <end position="294"/>
    </location>
</feature>
<reference evidence="15" key="1">
    <citation type="journal article" date="2017" name="Gigascience">
        <title>The genome draft of coconut (Cocos nucifera).</title>
        <authorList>
            <person name="Xiao Y."/>
            <person name="Xu P."/>
            <person name="Fan H."/>
            <person name="Baudouin L."/>
            <person name="Xia W."/>
            <person name="Bocs S."/>
            <person name="Xu J."/>
            <person name="Li Q."/>
            <person name="Guo A."/>
            <person name="Zhou L."/>
            <person name="Li J."/>
            <person name="Wu Y."/>
            <person name="Ma Z."/>
            <person name="Armero A."/>
            <person name="Issali A.E."/>
            <person name="Liu N."/>
            <person name="Peng M."/>
            <person name="Yang Y."/>
        </authorList>
    </citation>
    <scope>NUCLEOTIDE SEQUENCE</scope>
    <source>
        <tissue evidence="15">Spear leaf of Hainan Tall coconut</tissue>
    </source>
</reference>
<evidence type="ECO:0000256" key="8">
    <source>
        <dbReference type="ARBA" id="ARBA00022833"/>
    </source>
</evidence>
<evidence type="ECO:0000256" key="6">
    <source>
        <dbReference type="ARBA" id="ARBA00022771"/>
    </source>
</evidence>
<dbReference type="AlphaFoldDB" id="A0A8K0N7L2"/>
<sequence>MLQIRLSKGSAGDGGGVAAKPPPAVETVTVACPDHLVLADLPVAKSIGAVTSSGSTSVRSVGRRSRRHLGERVHFCVRCDFPIAIYGRLIPCEHAFCLTCARSDASCYLCEERIQKIQTIKIMEGIFICAAPHCLKSFLKRPEFELHINENHADLLQPNAEREGGNGADARTSSTDLHKQSMLQEISTARAPPRSAFSPSSNSQLQDREERTRRHQSRDQPTLKPPLQPKPPLFHGRQQHQPGDPQPDNNPPQGSERPQNWIHQPQSFDNQSGPYQRRDSDQLPPDKLPGVPMEFSFSNYSPLQLQPPQPPNYPIPVNANPASMPPPSFNYPFPADGSQQFYSAPFEMPRPEMMPVTGSEQGSVLGFPPAPAGVASFAGSFPRPWGMGLVGMPSLMVGQGVPEGYMNVTDNQGRISEGLQPNHPQFVISASAAWSFVHLKPLPVLCDGTLVHHLVHHRLTPADDALCRLLGGRALLYTTRCIIGKLKSLGECHSTSLEAARQLITARCDHERRVGAMACIESIFGEGNSEHFFVATQDADIRKKFQKVRVFPPFDFQLRPLPIGTWHSCDIFGLRNQQPSALQCEYVKSSEEKRLHVSESEYQRLFKRELKDELANDSRGKFLEEALSKINTPKRMLGVAEKSKFKRKKAEGPNPLSCKKKKTKDDSSVTLNEWKNSVV</sequence>
<dbReference type="EMBL" id="CM017880">
    <property type="protein sequence ID" value="KAG1361233.1"/>
    <property type="molecule type" value="Genomic_DNA"/>
</dbReference>
<dbReference type="PROSITE" id="PS00518">
    <property type="entry name" value="ZF_RING_1"/>
    <property type="match status" value="1"/>
</dbReference>
<dbReference type="InterPro" id="IPR013087">
    <property type="entry name" value="Znf_C2H2_type"/>
</dbReference>
<evidence type="ECO:0000313" key="15">
    <source>
        <dbReference type="EMBL" id="KAG1361233.1"/>
    </source>
</evidence>
<comment type="catalytic activity">
    <reaction evidence="1">
        <text>S-ubiquitinyl-[E2 ubiquitin-conjugating enzyme]-L-cysteine + [acceptor protein]-L-lysine = [E2 ubiquitin-conjugating enzyme]-L-cysteine + N(6)-ubiquitinyl-[acceptor protein]-L-lysine.</text>
        <dbReference type="EC" id="2.3.2.27"/>
    </reaction>
</comment>
<comment type="subcellular location">
    <subcellularLocation>
        <location evidence="2">Nucleus</location>
    </subcellularLocation>
</comment>
<evidence type="ECO:0000259" key="14">
    <source>
        <dbReference type="PROSITE" id="PS00028"/>
    </source>
</evidence>
<dbReference type="InterPro" id="IPR040383">
    <property type="entry name" value="HAKAI/CBLL2"/>
</dbReference>
<dbReference type="InterPro" id="IPR013083">
    <property type="entry name" value="Znf_RING/FYVE/PHD"/>
</dbReference>
<accession>A0A8K0N7L2</accession>
<evidence type="ECO:0000313" key="16">
    <source>
        <dbReference type="Proteomes" id="UP000797356"/>
    </source>
</evidence>
<dbReference type="GO" id="GO:0032040">
    <property type="term" value="C:small-subunit processome"/>
    <property type="evidence" value="ECO:0007669"/>
    <property type="project" value="InterPro"/>
</dbReference>
<dbReference type="SUPFAM" id="SSF88723">
    <property type="entry name" value="PIN domain-like"/>
    <property type="match status" value="1"/>
</dbReference>
<feature type="domain" description="C2H2-type" evidence="14">
    <location>
        <begin position="129"/>
        <end position="152"/>
    </location>
</feature>
<name>A0A8K0N7L2_COCNU</name>
<evidence type="ECO:0000256" key="12">
    <source>
        <dbReference type="ARBA" id="ARBA00038503"/>
    </source>
</evidence>
<dbReference type="Proteomes" id="UP000797356">
    <property type="component" value="Chromosome 9"/>
</dbReference>
<dbReference type="GO" id="GO:0061630">
    <property type="term" value="F:ubiquitin protein ligase activity"/>
    <property type="evidence" value="ECO:0007669"/>
    <property type="project" value="UniProtKB-EC"/>
</dbReference>
<dbReference type="PROSITE" id="PS00028">
    <property type="entry name" value="ZINC_FINGER_C2H2_1"/>
    <property type="match status" value="1"/>
</dbReference>
<dbReference type="InterPro" id="IPR040380">
    <property type="entry name" value="HAKAI-like_RING-HC"/>
</dbReference>
<dbReference type="CDD" id="cd08553">
    <property type="entry name" value="PIN_Fcf1-like"/>
    <property type="match status" value="1"/>
</dbReference>
<dbReference type="InterPro" id="IPR029060">
    <property type="entry name" value="PIN-like_dom_sf"/>
</dbReference>
<evidence type="ECO:0000256" key="11">
    <source>
        <dbReference type="ARBA" id="ARBA00038499"/>
    </source>
</evidence>
<dbReference type="OrthoDB" id="547746at2759"/>
<evidence type="ECO:0000256" key="10">
    <source>
        <dbReference type="ARBA" id="ARBA00037300"/>
    </source>
</evidence>
<keyword evidence="9" id="KW-0539">Nucleus</keyword>
<dbReference type="Pfam" id="PF04900">
    <property type="entry name" value="Fcf1"/>
    <property type="match status" value="1"/>
</dbReference>
<dbReference type="CDD" id="cd16508">
    <property type="entry name" value="RING-HC_HAKAI-like"/>
    <property type="match status" value="1"/>
</dbReference>
<comment type="caution">
    <text evidence="15">The sequence shown here is derived from an EMBL/GenBank/DDBJ whole genome shotgun (WGS) entry which is preliminary data.</text>
</comment>
<dbReference type="InterPro" id="IPR017907">
    <property type="entry name" value="Znf_RING_CS"/>
</dbReference>
<dbReference type="Gene3D" id="3.30.40.10">
    <property type="entry name" value="Zinc/RING finger domain, C3HC4 (zinc finger)"/>
    <property type="match status" value="1"/>
</dbReference>
<evidence type="ECO:0000256" key="13">
    <source>
        <dbReference type="SAM" id="MobiDB-lite"/>
    </source>
</evidence>
<dbReference type="Pfam" id="PF24779">
    <property type="entry name" value="UTP23_sensor"/>
    <property type="match status" value="1"/>
</dbReference>
<keyword evidence="4" id="KW-0808">Transferase</keyword>
<dbReference type="InterPro" id="IPR057776">
    <property type="entry name" value="UTP23_sensor"/>
</dbReference>